<evidence type="ECO:0000313" key="3">
    <source>
        <dbReference type="Proteomes" id="UP000597613"/>
    </source>
</evidence>
<sequence length="390" mass="40621">MEHPARRPRRADQEADRERSGVRLFGRRLFLRLGAGEGADGGVAVRRGEGRHDPVGDRGQRGDIAAGGDRVAARPASADARPVPHGAGVGGRDAGDLAAVPDLLAPCVLVAARETVVGVRDPLHPVAVRIGADRVRVAFCAAGRAGGDVAVPCRRAPARVAPAAGAEQGSAVRQRRDPVDRAGPGLVGSDRVHRRADAAGACRADHPVRHSRRAYPVARVIRACLSLAAIAALTGPAGAQVLGSDAAACRPGEGPAIAVEVNGLKDRTGELKLELYPDDEAGFLKDDHVLIAAGKTFRRVVVPTPPSGAPMLCIRVPRPGRYALLLTHNRDGKNKFSFWTDGAGFASNVKLGRSRPKVEQALVEVGAGVTTVRITAQYLRGLGGFGPVAP</sequence>
<proteinExistence type="predicted"/>
<feature type="compositionally biased region" description="Basic and acidic residues" evidence="1">
    <location>
        <begin position="46"/>
        <end position="61"/>
    </location>
</feature>
<dbReference type="InterPro" id="IPR018673">
    <property type="entry name" value="DUF2141"/>
</dbReference>
<name>A0ABR7ATA7_9SPHN</name>
<evidence type="ECO:0000313" key="2">
    <source>
        <dbReference type="EMBL" id="MBC3943679.1"/>
    </source>
</evidence>
<dbReference type="EMBL" id="JACONT010000075">
    <property type="protein sequence ID" value="MBC3943679.1"/>
    <property type="molecule type" value="Genomic_DNA"/>
</dbReference>
<evidence type="ECO:0000256" key="1">
    <source>
        <dbReference type="SAM" id="MobiDB-lite"/>
    </source>
</evidence>
<feature type="region of interest" description="Disordered" evidence="1">
    <location>
        <begin position="41"/>
        <end position="89"/>
    </location>
</feature>
<dbReference type="Pfam" id="PF09912">
    <property type="entry name" value="DUF2141"/>
    <property type="match status" value="1"/>
</dbReference>
<dbReference type="Proteomes" id="UP000597613">
    <property type="component" value="Unassembled WGS sequence"/>
</dbReference>
<comment type="caution">
    <text evidence="2">The sequence shown here is derived from an EMBL/GenBank/DDBJ whole genome shotgun (WGS) entry which is preliminary data.</text>
</comment>
<protein>
    <submittedName>
        <fullName evidence="2">DUF2141 domain-containing protein</fullName>
    </submittedName>
</protein>
<feature type="region of interest" description="Disordered" evidence="1">
    <location>
        <begin position="164"/>
        <end position="188"/>
    </location>
</feature>
<keyword evidence="3" id="KW-1185">Reference proteome</keyword>
<gene>
    <name evidence="2" type="ORF">H8S47_18545</name>
</gene>
<reference evidence="2 3" key="1">
    <citation type="submission" date="2020-08" db="EMBL/GenBank/DDBJ databases">
        <title>Putative novel bacterial strains isolated from necrotic wheat leaf tissues caused by Xanthomonas translucens.</title>
        <authorList>
            <person name="Tambong J.T."/>
        </authorList>
    </citation>
    <scope>NUCLEOTIDE SEQUENCE [LARGE SCALE GENOMIC DNA]</scope>
    <source>
        <strain evidence="3">DOAB 1063</strain>
    </source>
</reference>
<organism evidence="2 3">
    <name type="scientific">Sphingomonas albertensis</name>
    <dbReference type="NCBI Taxonomy" id="2762591"/>
    <lineage>
        <taxon>Bacteria</taxon>
        <taxon>Pseudomonadati</taxon>
        <taxon>Pseudomonadota</taxon>
        <taxon>Alphaproteobacteria</taxon>
        <taxon>Sphingomonadales</taxon>
        <taxon>Sphingomonadaceae</taxon>
        <taxon>Sphingomonas</taxon>
    </lineage>
</organism>
<accession>A0ABR7ATA7</accession>